<dbReference type="InterPro" id="IPR004185">
    <property type="entry name" value="Glyco_hydro_13_lg-like_dom"/>
</dbReference>
<dbReference type="InterPro" id="IPR013783">
    <property type="entry name" value="Ig-like_fold"/>
</dbReference>
<dbReference type="SMART" id="SM00642">
    <property type="entry name" value="Aamy"/>
    <property type="match status" value="1"/>
</dbReference>
<proteinExistence type="predicted"/>
<sequence length="595" mass="69648">METAAIYHRPESEFAFLYQPNDFRVRLRTKRTDVAEVNCFYGDPYVSTTDDLTNNSGSSHWDYQTIAMHKIATTEDFDYWEAALQVPYKRVQYDFEVVGQDGQKVLYGDRGVFPFTTELIGTNGNPFRMPYLHEIDRFKEPDWVRHTIWYQIFPERFANGDKDNDPVGVKPWRSDLSPNRTDYYGGDLQGVLDHLDYLQELGINGIYFCPIFKAYSNHKYDTIDYLEIDPDFGDKDLFRRVVEAAHQRGIKVMLDAVFNHIGDQSIQWQDVLANEENSRFASWFHINKFPVAYEETDNFENAKKLTFDTFAFTPHMPKLNTANPEVKQYLLDVAAYWIKEFDIDAWRLDVANEVDHVFWRRFAETCHQLKSDFYILGEVWHNSQPWLAGDQFSAVMNYAYTETMINGIVKHSLTPSRMVDGLNYQRTLYQRQVNEVMLNTLDSHDTARLLTVCDHDKDLMRQILAFTFLQEGEPCIYYGDEIGMDGGNDPDCRKPMNWDETTQDQQLFKFYQQLIQLRLQNADLLTQGEFIWDQVDDDQQLVQLTRRQDDQQITAIFNLGTQPQPVNVSGELLLSQNLIDQQLLEKGFIIYSQSI</sequence>
<dbReference type="Pfam" id="PF02903">
    <property type="entry name" value="Alpha-amylase_N"/>
    <property type="match status" value="1"/>
</dbReference>
<reference evidence="4 5" key="1">
    <citation type="journal article" date="2015" name="Genome Announc.">
        <title>Expanding the biotechnology potential of lactobacilli through comparative genomics of 213 strains and associated genera.</title>
        <authorList>
            <person name="Sun Z."/>
            <person name="Harris H.M."/>
            <person name="McCann A."/>
            <person name="Guo C."/>
            <person name="Argimon S."/>
            <person name="Zhang W."/>
            <person name="Yang X."/>
            <person name="Jeffery I.B."/>
            <person name="Cooney J.C."/>
            <person name="Kagawa T.F."/>
            <person name="Liu W."/>
            <person name="Song Y."/>
            <person name="Salvetti E."/>
            <person name="Wrobel A."/>
            <person name="Rasinkangas P."/>
            <person name="Parkhill J."/>
            <person name="Rea M.C."/>
            <person name="O'Sullivan O."/>
            <person name="Ritari J."/>
            <person name="Douillard F.P."/>
            <person name="Paul Ross R."/>
            <person name="Yang R."/>
            <person name="Briner A.E."/>
            <person name="Felis G.E."/>
            <person name="de Vos W.M."/>
            <person name="Barrangou R."/>
            <person name="Klaenhammer T.R."/>
            <person name="Caufield P.W."/>
            <person name="Cui Y."/>
            <person name="Zhang H."/>
            <person name="O'Toole P.W."/>
        </authorList>
    </citation>
    <scope>NUCLEOTIDE SEQUENCE [LARGE SCALE GENOMIC DNA]</scope>
    <source>
        <strain evidence="4 5">DSM 20335</strain>
    </source>
</reference>
<dbReference type="Proteomes" id="UP000051813">
    <property type="component" value="Unassembled WGS sequence"/>
</dbReference>
<dbReference type="Gene3D" id="3.20.20.80">
    <property type="entry name" value="Glycosidases"/>
    <property type="match status" value="1"/>
</dbReference>
<dbReference type="SUPFAM" id="SSF51445">
    <property type="entry name" value="(Trans)glycosidases"/>
    <property type="match status" value="1"/>
</dbReference>
<keyword evidence="2" id="KW-0326">Glycosidase</keyword>
<dbReference type="PATRIC" id="fig|1423738.3.peg.1119"/>
<dbReference type="GO" id="GO:0005975">
    <property type="term" value="P:carbohydrate metabolic process"/>
    <property type="evidence" value="ECO:0007669"/>
    <property type="project" value="InterPro"/>
</dbReference>
<keyword evidence="5" id="KW-1185">Reference proteome</keyword>
<keyword evidence="1" id="KW-0378">Hydrolase</keyword>
<dbReference type="RefSeq" id="WP_057757501.1">
    <property type="nucleotide sequence ID" value="NZ_AYYK01000022.1"/>
</dbReference>
<dbReference type="STRING" id="1423738.FC84_GL001106"/>
<dbReference type="InterPro" id="IPR006047">
    <property type="entry name" value="GH13_cat_dom"/>
</dbReference>
<dbReference type="GO" id="GO:0004553">
    <property type="term" value="F:hydrolase activity, hydrolyzing O-glycosyl compounds"/>
    <property type="evidence" value="ECO:0007669"/>
    <property type="project" value="InterPro"/>
</dbReference>
<dbReference type="Pfam" id="PF00128">
    <property type="entry name" value="Alpha-amylase"/>
    <property type="match status" value="1"/>
</dbReference>
<dbReference type="Gene3D" id="2.60.40.10">
    <property type="entry name" value="Immunoglobulins"/>
    <property type="match status" value="1"/>
</dbReference>
<protein>
    <submittedName>
        <fullName evidence="4">Neopullulanase</fullName>
    </submittedName>
</protein>
<dbReference type="EMBL" id="AYYK01000022">
    <property type="protein sequence ID" value="KRM78284.1"/>
    <property type="molecule type" value="Genomic_DNA"/>
</dbReference>
<evidence type="ECO:0000313" key="5">
    <source>
        <dbReference type="Proteomes" id="UP000051813"/>
    </source>
</evidence>
<dbReference type="InterPro" id="IPR017853">
    <property type="entry name" value="GH"/>
</dbReference>
<dbReference type="InterPro" id="IPR045857">
    <property type="entry name" value="O16G_dom_2"/>
</dbReference>
<dbReference type="CDD" id="cd02857">
    <property type="entry name" value="E_set_CDase_PDE_N"/>
    <property type="match status" value="1"/>
</dbReference>
<evidence type="ECO:0000259" key="3">
    <source>
        <dbReference type="SMART" id="SM00642"/>
    </source>
</evidence>
<dbReference type="Gene3D" id="3.90.400.10">
    <property type="entry name" value="Oligo-1,6-glucosidase, Domain 2"/>
    <property type="match status" value="1"/>
</dbReference>
<dbReference type="CDD" id="cd11338">
    <property type="entry name" value="AmyAc_CMD"/>
    <property type="match status" value="1"/>
</dbReference>
<dbReference type="PANTHER" id="PTHR10357:SF210">
    <property type="entry name" value="MALTODEXTRIN GLUCOSIDASE"/>
    <property type="match status" value="1"/>
</dbReference>
<dbReference type="OrthoDB" id="9805159at2"/>
<dbReference type="PANTHER" id="PTHR10357">
    <property type="entry name" value="ALPHA-AMYLASE FAMILY MEMBER"/>
    <property type="match status" value="1"/>
</dbReference>
<evidence type="ECO:0000313" key="4">
    <source>
        <dbReference type="EMBL" id="KRM78284.1"/>
    </source>
</evidence>
<dbReference type="AlphaFoldDB" id="A0A0R2BRN4"/>
<feature type="domain" description="Glycosyl hydrolase family 13 catalytic" evidence="3">
    <location>
        <begin position="151"/>
        <end position="518"/>
    </location>
</feature>
<accession>A0A0R2BRN4</accession>
<gene>
    <name evidence="4" type="ORF">FC84_GL001106</name>
</gene>
<evidence type="ECO:0000256" key="1">
    <source>
        <dbReference type="ARBA" id="ARBA00022801"/>
    </source>
</evidence>
<evidence type="ECO:0000256" key="2">
    <source>
        <dbReference type="ARBA" id="ARBA00023295"/>
    </source>
</evidence>
<organism evidence="4 5">
    <name type="scientific">Lapidilactobacillus dextrinicus DSM 20335</name>
    <dbReference type="NCBI Taxonomy" id="1423738"/>
    <lineage>
        <taxon>Bacteria</taxon>
        <taxon>Bacillati</taxon>
        <taxon>Bacillota</taxon>
        <taxon>Bacilli</taxon>
        <taxon>Lactobacillales</taxon>
        <taxon>Lactobacillaceae</taxon>
        <taxon>Lapidilactobacillus</taxon>
    </lineage>
</organism>
<comment type="caution">
    <text evidence="4">The sequence shown here is derived from an EMBL/GenBank/DDBJ whole genome shotgun (WGS) entry which is preliminary data.</text>
</comment>
<name>A0A0R2BRN4_9LACO</name>